<dbReference type="InterPro" id="IPR027417">
    <property type="entry name" value="P-loop_NTPase"/>
</dbReference>
<dbReference type="EMBL" id="DVIU01000182">
    <property type="protein sequence ID" value="HIS36784.1"/>
    <property type="molecule type" value="Genomic_DNA"/>
</dbReference>
<dbReference type="CDD" id="cd17932">
    <property type="entry name" value="DEXQc_UvrD"/>
    <property type="match status" value="1"/>
</dbReference>
<reference evidence="7" key="1">
    <citation type="submission" date="2020-10" db="EMBL/GenBank/DDBJ databases">
        <authorList>
            <person name="Gilroy R."/>
        </authorList>
    </citation>
    <scope>NUCLEOTIDE SEQUENCE</scope>
    <source>
        <strain evidence="7">6276</strain>
    </source>
</reference>
<organism evidence="7 8">
    <name type="scientific">Candidatus Scatousia excrementigallinarum</name>
    <dbReference type="NCBI Taxonomy" id="2840935"/>
    <lineage>
        <taxon>Bacteria</taxon>
        <taxon>Candidatus Scatousia</taxon>
    </lineage>
</organism>
<reference evidence="7" key="2">
    <citation type="journal article" date="2021" name="PeerJ">
        <title>Extensive microbial diversity within the chicken gut microbiome revealed by metagenomics and culture.</title>
        <authorList>
            <person name="Gilroy R."/>
            <person name="Ravi A."/>
            <person name="Getino M."/>
            <person name="Pursley I."/>
            <person name="Horton D.L."/>
            <person name="Alikhan N.F."/>
            <person name="Baker D."/>
            <person name="Gharbi K."/>
            <person name="Hall N."/>
            <person name="Watson M."/>
            <person name="Adriaenssens E.M."/>
            <person name="Foster-Nyarko E."/>
            <person name="Jarju S."/>
            <person name="Secka A."/>
            <person name="Antonio M."/>
            <person name="Oren A."/>
            <person name="Chaudhuri R.R."/>
            <person name="La Ragione R."/>
            <person name="Hildebrand F."/>
            <person name="Pallen M.J."/>
        </authorList>
    </citation>
    <scope>NUCLEOTIDE SEQUENCE</scope>
    <source>
        <strain evidence="7">6276</strain>
    </source>
</reference>
<evidence type="ECO:0000313" key="8">
    <source>
        <dbReference type="Proteomes" id="UP000823928"/>
    </source>
</evidence>
<dbReference type="Pfam" id="PF13361">
    <property type="entry name" value="UvrD_C"/>
    <property type="match status" value="2"/>
</dbReference>
<sequence length="968" mass="109563">MFFYADLHIHSKYSRATSKSCNLEELAVWAQKKGLGVISTGDFTHPAWFAEIQEKLVPAGNGVFRLRPDIEKEIFKTSTPVRFVLSVEISTIYKKWDKTRKVHHVVFVPDMEAAGKFRDKLGSIGNIKSDGRPILGLDSRDLLEITLESGEGSYIIPAHIWTPWFSVLGSKSGFDSIEDCYGDLSEHIFAVETGLSSDPEMNWKVSKLDKYRLVSNSDAHSPSKLAREATVFDTEPDYYSMMNALKTGDGYVGTVEFFPEEGKYHEDGHRKCNVCLSPQESLKFNNICPVCGKPLTIGVLNRVCALADRSFDSTFKPATAGEVFSLVPLQEIIAEINCVGPQSKSVVTEYERLIRKFVSELSILREIPLDELSKDSPLLGEGISRLREGRVIKHAGYDGEYGVIRLFDDSELVKKNFINLKLDIDIPKAAPAPLPEEKTFEISEAAAKPIAENVKKSVPVGLDEYQENAVKNQNNQILIVAGPGSGKTTVLTKRLAYMISEKNVPAEKCLAITFTRKAAQEMRERLSKLLKEKVAGLNIHTFHSLCFSILKENYETLGLAEDFRVISKEEKSLYKEDELPANLLEFDELITLTLKLFKEKPDILNIYKDRFKYVSVDEYQDIDEHQYELIKLLVPSDGNILAIGDPNQAIYGFRGGSSKFFNNFKTDYPNTEIISLKNNYRSTNTIVDASNQMIECFNIISKYDKPHEKITIHTAPTDKAEAEFIVSTIENMIGGHSFFSIDSERSEGQEGNYSFSDFAILYRTSTQLKPVLEALQRSGMPYVKLSNDLLCENKHIRNLLQGLNGEFPVKEQLININGEIDNYIFKYLVKLSETFTTREEFIHEVSLLTEADTLDERADRISLMTLHASKGLEFKCVFIAGLEEGIMPLYRAQTEEEIAEEKRLLYVGMTRAEQRLFLSRAIKRVRFGKSEHPAPSPFLQKIEQDLLNLSKFERELTEQDNSNQLTLF</sequence>
<dbReference type="CDD" id="cd19067">
    <property type="entry name" value="PfuEndoQ-like"/>
    <property type="match status" value="1"/>
</dbReference>
<evidence type="ECO:0000256" key="4">
    <source>
        <dbReference type="ARBA" id="ARBA00022840"/>
    </source>
</evidence>
<keyword evidence="3 5" id="KW-0347">Helicase</keyword>
<dbReference type="Proteomes" id="UP000823928">
    <property type="component" value="Unassembled WGS sequence"/>
</dbReference>
<dbReference type="PROSITE" id="PS51198">
    <property type="entry name" value="UVRD_HELICASE_ATP_BIND"/>
    <property type="match status" value="1"/>
</dbReference>
<dbReference type="GO" id="GO:0005524">
    <property type="term" value="F:ATP binding"/>
    <property type="evidence" value="ECO:0007669"/>
    <property type="project" value="UniProtKB-UniRule"/>
</dbReference>
<dbReference type="CDD" id="cd18807">
    <property type="entry name" value="SF1_C_UvrD"/>
    <property type="match status" value="1"/>
</dbReference>
<keyword evidence="2 5" id="KW-0378">Hydrolase</keyword>
<proteinExistence type="predicted"/>
<dbReference type="GO" id="GO:0004386">
    <property type="term" value="F:helicase activity"/>
    <property type="evidence" value="ECO:0007669"/>
    <property type="project" value="UniProtKB-UniRule"/>
</dbReference>
<evidence type="ECO:0000259" key="6">
    <source>
        <dbReference type="PROSITE" id="PS51198"/>
    </source>
</evidence>
<evidence type="ECO:0000256" key="5">
    <source>
        <dbReference type="PROSITE-ProRule" id="PRU00560"/>
    </source>
</evidence>
<name>A0A9D1JNQ5_9BACT</name>
<dbReference type="InterPro" id="IPR014017">
    <property type="entry name" value="DNA_helicase_UvrD-like_C"/>
</dbReference>
<protein>
    <submittedName>
        <fullName evidence="7">UvrD-helicase domain-containing protein</fullName>
    </submittedName>
</protein>
<dbReference type="FunFam" id="3.40.50.300:FF:000046">
    <property type="entry name" value="ATP-dependent DNA helicase"/>
    <property type="match status" value="1"/>
</dbReference>
<dbReference type="Gene3D" id="1.10.10.160">
    <property type="match status" value="1"/>
</dbReference>
<dbReference type="SUPFAM" id="SSF52540">
    <property type="entry name" value="P-loop containing nucleoside triphosphate hydrolases"/>
    <property type="match status" value="1"/>
</dbReference>
<evidence type="ECO:0000256" key="3">
    <source>
        <dbReference type="ARBA" id="ARBA00022806"/>
    </source>
</evidence>
<accession>A0A9D1JNQ5</accession>
<evidence type="ECO:0000256" key="1">
    <source>
        <dbReference type="ARBA" id="ARBA00022741"/>
    </source>
</evidence>
<feature type="domain" description="UvrD-like helicase ATP-binding" evidence="6">
    <location>
        <begin position="460"/>
        <end position="683"/>
    </location>
</feature>
<keyword evidence="4 5" id="KW-0067">ATP-binding</keyword>
<dbReference type="InterPro" id="IPR016195">
    <property type="entry name" value="Pol/histidinol_Pase-like"/>
</dbReference>
<feature type="binding site" evidence="5">
    <location>
        <begin position="481"/>
        <end position="488"/>
    </location>
    <ligand>
        <name>ATP</name>
        <dbReference type="ChEBI" id="CHEBI:30616"/>
    </ligand>
</feature>
<gene>
    <name evidence="7" type="ORF">IAC10_09185</name>
</gene>
<dbReference type="InterPro" id="IPR013986">
    <property type="entry name" value="DExx_box_DNA_helicase_dom_sf"/>
</dbReference>
<dbReference type="AlphaFoldDB" id="A0A9D1JNQ5"/>
<dbReference type="GO" id="GO:0016787">
    <property type="term" value="F:hydrolase activity"/>
    <property type="evidence" value="ECO:0007669"/>
    <property type="project" value="UniProtKB-UniRule"/>
</dbReference>
<dbReference type="Gene3D" id="3.40.50.300">
    <property type="entry name" value="P-loop containing nucleotide triphosphate hydrolases"/>
    <property type="match status" value="4"/>
</dbReference>
<dbReference type="PANTHER" id="PTHR40084">
    <property type="entry name" value="PHOSPHOHYDROLASE, PHP FAMILY"/>
    <property type="match status" value="1"/>
</dbReference>
<evidence type="ECO:0000256" key="2">
    <source>
        <dbReference type="ARBA" id="ARBA00022801"/>
    </source>
</evidence>
<keyword evidence="1 5" id="KW-0547">Nucleotide-binding</keyword>
<dbReference type="Gene3D" id="3.20.20.140">
    <property type="entry name" value="Metal-dependent hydrolases"/>
    <property type="match status" value="1"/>
</dbReference>
<dbReference type="Pfam" id="PF00580">
    <property type="entry name" value="UvrD-helicase"/>
    <property type="match status" value="2"/>
</dbReference>
<dbReference type="Gene3D" id="1.10.486.10">
    <property type="entry name" value="PCRA, domain 4"/>
    <property type="match status" value="2"/>
</dbReference>
<comment type="caution">
    <text evidence="7">The sequence shown here is derived from an EMBL/GenBank/DDBJ whole genome shotgun (WGS) entry which is preliminary data.</text>
</comment>
<dbReference type="PANTHER" id="PTHR40084:SF1">
    <property type="entry name" value="PHOSPHOTRANSFERASE"/>
    <property type="match status" value="1"/>
</dbReference>
<dbReference type="SUPFAM" id="SSF89550">
    <property type="entry name" value="PHP domain-like"/>
    <property type="match status" value="1"/>
</dbReference>
<evidence type="ECO:0000313" key="7">
    <source>
        <dbReference type="EMBL" id="HIS36784.1"/>
    </source>
</evidence>
<dbReference type="InterPro" id="IPR014016">
    <property type="entry name" value="UvrD-like_ATP-bd"/>
</dbReference>